<dbReference type="Proteomes" id="UP000178943">
    <property type="component" value="Unassembled WGS sequence"/>
</dbReference>
<dbReference type="InterPro" id="IPR036852">
    <property type="entry name" value="Peptidase_S8/S53_dom_sf"/>
</dbReference>
<dbReference type="InterPro" id="IPR036116">
    <property type="entry name" value="FN3_sf"/>
</dbReference>
<name>A0A1F5V7R0_9BACT</name>
<dbReference type="SUPFAM" id="SSF49265">
    <property type="entry name" value="Fibronectin type III"/>
    <property type="match status" value="1"/>
</dbReference>
<feature type="active site" description="Charge relay system" evidence="5">
    <location>
        <position position="521"/>
    </location>
</feature>
<dbReference type="Gene3D" id="3.40.50.200">
    <property type="entry name" value="Peptidase S8/S53 domain"/>
    <property type="match status" value="1"/>
</dbReference>
<dbReference type="Pfam" id="PF20773">
    <property type="entry name" value="InhA-like_MAM"/>
    <property type="match status" value="1"/>
</dbReference>
<dbReference type="InterPro" id="IPR034058">
    <property type="entry name" value="TagA/B/C/D_pept_dom"/>
</dbReference>
<evidence type="ECO:0000259" key="7">
    <source>
        <dbReference type="PROSITE" id="PS50853"/>
    </source>
</evidence>
<dbReference type="Gene3D" id="2.60.120.260">
    <property type="entry name" value="Galactose-binding domain-like"/>
    <property type="match status" value="1"/>
</dbReference>
<feature type="domain" description="Fibronectin type-III" evidence="7">
    <location>
        <begin position="739"/>
        <end position="833"/>
    </location>
</feature>
<proteinExistence type="inferred from homology"/>
<dbReference type="CDD" id="cd04842">
    <property type="entry name" value="Peptidases_S8_Kp43_protease"/>
    <property type="match status" value="1"/>
</dbReference>
<dbReference type="InterPro" id="IPR003961">
    <property type="entry name" value="FN3_dom"/>
</dbReference>
<dbReference type="Gene3D" id="2.60.40.10">
    <property type="entry name" value="Immunoglobulins"/>
    <property type="match status" value="3"/>
</dbReference>
<organism evidence="8 9">
    <name type="scientific">Candidatus Fischerbacteria bacterium RBG_13_37_8</name>
    <dbReference type="NCBI Taxonomy" id="1817863"/>
    <lineage>
        <taxon>Bacteria</taxon>
        <taxon>Candidatus Fischeribacteriota</taxon>
    </lineage>
</organism>
<feature type="compositionally biased region" description="Polar residues" evidence="6">
    <location>
        <begin position="1228"/>
        <end position="1237"/>
    </location>
</feature>
<dbReference type="SUPFAM" id="SSF52743">
    <property type="entry name" value="Subtilisin-like"/>
    <property type="match status" value="1"/>
</dbReference>
<dbReference type="PANTHER" id="PTHR43399">
    <property type="entry name" value="SUBTILISIN-RELATED"/>
    <property type="match status" value="1"/>
</dbReference>
<evidence type="ECO:0000256" key="5">
    <source>
        <dbReference type="PROSITE-ProRule" id="PRU01240"/>
    </source>
</evidence>
<dbReference type="STRING" id="1817863.A2Y62_15220"/>
<keyword evidence="3 5" id="KW-0378">Hydrolase</keyword>
<evidence type="ECO:0000256" key="1">
    <source>
        <dbReference type="ARBA" id="ARBA00011073"/>
    </source>
</evidence>
<dbReference type="PROSITE" id="PS00138">
    <property type="entry name" value="SUBTILASE_SER"/>
    <property type="match status" value="1"/>
</dbReference>
<dbReference type="SUPFAM" id="SSF49785">
    <property type="entry name" value="Galactose-binding domain-like"/>
    <property type="match status" value="1"/>
</dbReference>
<dbReference type="GO" id="GO:0004252">
    <property type="term" value="F:serine-type endopeptidase activity"/>
    <property type="evidence" value="ECO:0007669"/>
    <property type="project" value="UniProtKB-UniRule"/>
</dbReference>
<dbReference type="InterPro" id="IPR008979">
    <property type="entry name" value="Galactose-bd-like_sf"/>
</dbReference>
<comment type="similarity">
    <text evidence="1 5">Belongs to the peptidase S8 family.</text>
</comment>
<feature type="compositionally biased region" description="Low complexity" evidence="6">
    <location>
        <begin position="1215"/>
        <end position="1226"/>
    </location>
</feature>
<feature type="region of interest" description="Disordered" evidence="6">
    <location>
        <begin position="920"/>
        <end position="954"/>
    </location>
</feature>
<dbReference type="EMBL" id="MFGW01000215">
    <property type="protein sequence ID" value="OGF59425.1"/>
    <property type="molecule type" value="Genomic_DNA"/>
</dbReference>
<dbReference type="PRINTS" id="PR00723">
    <property type="entry name" value="SUBTILISIN"/>
</dbReference>
<dbReference type="NCBIfam" id="NF038128">
    <property type="entry name" value="choice_anch_J"/>
    <property type="match status" value="1"/>
</dbReference>
<dbReference type="InterPro" id="IPR000209">
    <property type="entry name" value="Peptidase_S8/S53_dom"/>
</dbReference>
<dbReference type="SMART" id="SM00060">
    <property type="entry name" value="FN3"/>
    <property type="match status" value="3"/>
</dbReference>
<gene>
    <name evidence="8" type="ORF">A2Y62_15220</name>
</gene>
<keyword evidence="4 5" id="KW-0720">Serine protease</keyword>
<dbReference type="Pfam" id="PF00082">
    <property type="entry name" value="Peptidase_S8"/>
    <property type="match status" value="1"/>
</dbReference>
<dbReference type="PROSITE" id="PS50853">
    <property type="entry name" value="FN3"/>
    <property type="match status" value="1"/>
</dbReference>
<keyword evidence="2 5" id="KW-0645">Protease</keyword>
<sequence length="1237" mass="134269">MQMNRITSCAIPMIILIVLLLNTTAEARMKSNSSATNPYLGFDGIIIDIRDVANAVPGEFLKAMPEENDYYLVKFTGPVLASWRRELAEKTERILWYIPHNTFVVKMSKNQRQLVEAMPHVYWVGIQQPYFKLSRQMRELLANGDYGTRTVHDRIKIIVVLYSGESSENIKNTLATIEGTVIINEFVHPHDTRIIVEIKADHFMRTSQLLAFAKQVESIDFFRNQVLFNDAARWMHQKFVNGQYPLYDAGLRGAGQIGGIADSGFDYDMCYFRDTALGVPPFDNQEPWGDVAEDPLQRKMIMYYSMDALECGEVGWPGAQASFNDHGTHTLGSFVSDNFSTACTSGNGDTGDGMALCSKVVVQDMGESLQYVNIPCGTTYDLLTSAYQDGARVHTNSWGSPCNPPGNPCGGNFYAVDARDADLFMWEHNDIAVFFAAGNSSLSAPDSTVTSPGTAKNGCTIGATLHGTLANAIFSQSSKGWTYDMRMKPDFTAQGADVVSANNDGINNSLNCVTTIMGGTSMAAPTAAGFGLITRQYYTDGYYPSGSPDPLSSFIPSGALIKATMINSATDMTGVSGQPPNITEGWGRLKLADSLYLPGDERKLWIADVTPGLNTNMSRCFRISNNNSSIPLKATLVWTDYPAAFYASPALVNDLMLEVTNPAGNTTYHVTLDANYNIVQTANPADPQDDRNNVEQVLINNPDLGIWNVKVKGINVPQPAQKYALVVTGDILKKSPPHKPLGVTATPSGVNQIAVNWTANGVALCYNVYRSTGACPGTVFEQVASCITGNSFIDTSVSGDSTYAYTVTSVYASACESDFSACADATATGTCLLPPSFAGISAVTNDKTSLCGLTLHWDPATSNCTTFPDITYTIYKSTEPDFVPAPSNMIADCVTGISYNDTDVVPATTYYYVVRAEDSRTGGGTGPCNGGNFETNTIKKNNSPTGPESILFEDTAGDTGSAQMQLGEQWEITNSRNHTPGGTSSYYSGTGDNNLCSYLTSPAIALTGGNYYFAEFYTTYNLEAGWDATDIEISTDNGTNWTKITPVAGYQGITNNSTTTCIGQNEPCFTGNITPEWKFYTVNLTPYAEQTVLFRFRFGSDDAMNLENFYADDIRVMSYASCWNDYLPPGKVLNDLAVSKLNGNIELNWNSVGGTCLTETYAVYRGILPWTDYNQTALSCTVTGLSFSDTNATDSYYYLVVPANSATEGSYGTDSSSNQIPQSPNPCMSVQDTTTCN</sequence>
<dbReference type="GO" id="GO:0006508">
    <property type="term" value="P:proteolysis"/>
    <property type="evidence" value="ECO:0007669"/>
    <property type="project" value="UniProtKB-KW"/>
</dbReference>
<dbReference type="PROSITE" id="PS51892">
    <property type="entry name" value="SUBTILASE"/>
    <property type="match status" value="1"/>
</dbReference>
<dbReference type="Gene3D" id="2.60.120.380">
    <property type="match status" value="1"/>
</dbReference>
<dbReference type="InterPro" id="IPR023828">
    <property type="entry name" value="Peptidase_S8_Ser-AS"/>
</dbReference>
<dbReference type="AlphaFoldDB" id="A0A1F5V7R0"/>
<feature type="compositionally biased region" description="Polar residues" evidence="6">
    <location>
        <begin position="933"/>
        <end position="946"/>
    </location>
</feature>
<dbReference type="InterPro" id="IPR015500">
    <property type="entry name" value="Peptidase_S8_subtilisin-rel"/>
</dbReference>
<feature type="region of interest" description="Disordered" evidence="6">
    <location>
        <begin position="1210"/>
        <end position="1237"/>
    </location>
</feature>
<feature type="active site" description="Charge relay system" evidence="5">
    <location>
        <position position="326"/>
    </location>
</feature>
<comment type="caution">
    <text evidence="8">The sequence shown here is derived from an EMBL/GenBank/DDBJ whole genome shotgun (WGS) entry which is preliminary data.</text>
</comment>
<evidence type="ECO:0000256" key="2">
    <source>
        <dbReference type="ARBA" id="ARBA00022670"/>
    </source>
</evidence>
<evidence type="ECO:0000256" key="6">
    <source>
        <dbReference type="SAM" id="MobiDB-lite"/>
    </source>
</evidence>
<evidence type="ECO:0000256" key="3">
    <source>
        <dbReference type="ARBA" id="ARBA00022801"/>
    </source>
</evidence>
<dbReference type="InterPro" id="IPR013783">
    <property type="entry name" value="Ig-like_fold"/>
</dbReference>
<evidence type="ECO:0000313" key="9">
    <source>
        <dbReference type="Proteomes" id="UP000178943"/>
    </source>
</evidence>
<dbReference type="InterPro" id="IPR051048">
    <property type="entry name" value="Peptidase_S8/S53_subtilisin"/>
</dbReference>
<dbReference type="PANTHER" id="PTHR43399:SF4">
    <property type="entry name" value="CELL WALL-ASSOCIATED PROTEASE"/>
    <property type="match status" value="1"/>
</dbReference>
<accession>A0A1F5V7R0</accession>
<evidence type="ECO:0000313" key="8">
    <source>
        <dbReference type="EMBL" id="OGF59425.1"/>
    </source>
</evidence>
<protein>
    <recommendedName>
        <fullName evidence="7">Fibronectin type-III domain-containing protein</fullName>
    </recommendedName>
</protein>
<evidence type="ECO:0000256" key="4">
    <source>
        <dbReference type="ARBA" id="ARBA00022825"/>
    </source>
</evidence>
<reference evidence="8 9" key="1">
    <citation type="journal article" date="2016" name="Nat. Commun.">
        <title>Thousands of microbial genomes shed light on interconnected biogeochemical processes in an aquifer system.</title>
        <authorList>
            <person name="Anantharaman K."/>
            <person name="Brown C.T."/>
            <person name="Hug L.A."/>
            <person name="Sharon I."/>
            <person name="Castelle C.J."/>
            <person name="Probst A.J."/>
            <person name="Thomas B.C."/>
            <person name="Singh A."/>
            <person name="Wilkins M.J."/>
            <person name="Karaoz U."/>
            <person name="Brodie E.L."/>
            <person name="Williams K.H."/>
            <person name="Hubbard S.S."/>
            <person name="Banfield J.F."/>
        </authorList>
    </citation>
    <scope>NUCLEOTIDE SEQUENCE [LARGE SCALE GENOMIC DNA]</scope>
</reference>
<feature type="active site" description="Charge relay system" evidence="5">
    <location>
        <position position="262"/>
    </location>
</feature>